<evidence type="ECO:0000313" key="2">
    <source>
        <dbReference type="Proteomes" id="UP000663879"/>
    </source>
</evidence>
<sequence>MVIIRTLKSQIHIYKTFILNDQPIRQDLFDALIKFSDAHLVKSEPIEIEEPSEKRQKLDDSCEIQF</sequence>
<organism evidence="1 2">
    <name type="scientific">Brachionus calyciflorus</name>
    <dbReference type="NCBI Taxonomy" id="104777"/>
    <lineage>
        <taxon>Eukaryota</taxon>
        <taxon>Metazoa</taxon>
        <taxon>Spiralia</taxon>
        <taxon>Gnathifera</taxon>
        <taxon>Rotifera</taxon>
        <taxon>Eurotatoria</taxon>
        <taxon>Monogononta</taxon>
        <taxon>Pseudotrocha</taxon>
        <taxon>Ploima</taxon>
        <taxon>Brachionidae</taxon>
        <taxon>Brachionus</taxon>
    </lineage>
</organism>
<dbReference type="AlphaFoldDB" id="A0A814FZ29"/>
<accession>A0A814FZ29</accession>
<feature type="non-terminal residue" evidence="1">
    <location>
        <position position="66"/>
    </location>
</feature>
<dbReference type="EMBL" id="CAJNOC010003645">
    <property type="protein sequence ID" value="CAF0991943.1"/>
    <property type="molecule type" value="Genomic_DNA"/>
</dbReference>
<name>A0A814FZ29_9BILA</name>
<gene>
    <name evidence="1" type="ORF">OXX778_LOCUS15958</name>
</gene>
<keyword evidence="2" id="KW-1185">Reference proteome</keyword>
<proteinExistence type="predicted"/>
<reference evidence="1" key="1">
    <citation type="submission" date="2021-02" db="EMBL/GenBank/DDBJ databases">
        <authorList>
            <person name="Nowell W R."/>
        </authorList>
    </citation>
    <scope>NUCLEOTIDE SEQUENCE</scope>
    <source>
        <strain evidence="1">Ploen Becks lab</strain>
    </source>
</reference>
<dbReference type="Proteomes" id="UP000663879">
    <property type="component" value="Unassembled WGS sequence"/>
</dbReference>
<evidence type="ECO:0000313" key="1">
    <source>
        <dbReference type="EMBL" id="CAF0991943.1"/>
    </source>
</evidence>
<comment type="caution">
    <text evidence="1">The sequence shown here is derived from an EMBL/GenBank/DDBJ whole genome shotgun (WGS) entry which is preliminary data.</text>
</comment>
<protein>
    <submittedName>
        <fullName evidence="1">Uncharacterized protein</fullName>
    </submittedName>
</protein>